<name>A0A1I0P3A8_9RHOB</name>
<dbReference type="GO" id="GO:0009229">
    <property type="term" value="P:thiamine diphosphate biosynthetic process"/>
    <property type="evidence" value="ECO:0007669"/>
    <property type="project" value="InterPro"/>
</dbReference>
<dbReference type="Pfam" id="PF04265">
    <property type="entry name" value="TPK_B1_binding"/>
    <property type="match status" value="1"/>
</dbReference>
<dbReference type="GO" id="GO:0004788">
    <property type="term" value="F:thiamine diphosphokinase activity"/>
    <property type="evidence" value="ECO:0007669"/>
    <property type="project" value="UniProtKB-UniRule"/>
</dbReference>
<dbReference type="GO" id="GO:0016301">
    <property type="term" value="F:kinase activity"/>
    <property type="evidence" value="ECO:0007669"/>
    <property type="project" value="UniProtKB-KW"/>
</dbReference>
<dbReference type="InterPro" id="IPR007373">
    <property type="entry name" value="Thiamin_PyroPKinase_B1-bd"/>
</dbReference>
<dbReference type="Gene3D" id="3.40.50.10240">
    <property type="entry name" value="Thiamin pyrophosphokinase, catalytic domain"/>
    <property type="match status" value="1"/>
</dbReference>
<evidence type="ECO:0000259" key="7">
    <source>
        <dbReference type="Pfam" id="PF04265"/>
    </source>
</evidence>
<dbReference type="EMBL" id="FOJB01000001">
    <property type="protein sequence ID" value="SEW08744.1"/>
    <property type="molecule type" value="Genomic_DNA"/>
</dbReference>
<organism evidence="8 9">
    <name type="scientific">Aliiroseovarius sediminilitoris</name>
    <dbReference type="NCBI Taxonomy" id="1173584"/>
    <lineage>
        <taxon>Bacteria</taxon>
        <taxon>Pseudomonadati</taxon>
        <taxon>Pseudomonadota</taxon>
        <taxon>Alphaproteobacteria</taxon>
        <taxon>Rhodobacterales</taxon>
        <taxon>Paracoccaceae</taxon>
        <taxon>Aliiroseovarius</taxon>
    </lineage>
</organism>
<evidence type="ECO:0000256" key="4">
    <source>
        <dbReference type="ARBA" id="ARBA00022840"/>
    </source>
</evidence>
<dbReference type="PANTHER" id="PTHR41299:SF1">
    <property type="entry name" value="THIAMINE PYROPHOSPHOKINASE"/>
    <property type="match status" value="1"/>
</dbReference>
<dbReference type="InterPro" id="IPR053149">
    <property type="entry name" value="TPK"/>
</dbReference>
<evidence type="ECO:0000256" key="3">
    <source>
        <dbReference type="ARBA" id="ARBA00022777"/>
    </source>
</evidence>
<dbReference type="PANTHER" id="PTHR41299">
    <property type="entry name" value="THIAMINE PYROPHOSPHOKINASE"/>
    <property type="match status" value="1"/>
</dbReference>
<keyword evidence="4" id="KW-0067">ATP-binding</keyword>
<dbReference type="NCBIfam" id="TIGR01378">
    <property type="entry name" value="thi_PPkinase"/>
    <property type="match status" value="1"/>
</dbReference>
<gene>
    <name evidence="8" type="ORF">SAMN05444851_1317</name>
</gene>
<proteinExistence type="predicted"/>
<dbReference type="EC" id="2.7.6.2" evidence="5"/>
<keyword evidence="9" id="KW-1185">Reference proteome</keyword>
<accession>A0A1I0P3A8</accession>
<evidence type="ECO:0000256" key="2">
    <source>
        <dbReference type="ARBA" id="ARBA00022741"/>
    </source>
</evidence>
<dbReference type="SUPFAM" id="SSF63999">
    <property type="entry name" value="Thiamin pyrophosphokinase, catalytic domain"/>
    <property type="match status" value="1"/>
</dbReference>
<evidence type="ECO:0000313" key="9">
    <source>
        <dbReference type="Proteomes" id="UP000199650"/>
    </source>
</evidence>
<dbReference type="InterPro" id="IPR007371">
    <property type="entry name" value="TPK_catalytic"/>
</dbReference>
<keyword evidence="2" id="KW-0547">Nucleotide-binding</keyword>
<dbReference type="CDD" id="cd07995">
    <property type="entry name" value="TPK"/>
    <property type="match status" value="1"/>
</dbReference>
<dbReference type="InterPro" id="IPR006282">
    <property type="entry name" value="Thi_PPkinase"/>
</dbReference>
<dbReference type="InterPro" id="IPR036371">
    <property type="entry name" value="TPK_B1-bd_sf"/>
</dbReference>
<keyword evidence="3 8" id="KW-0418">Kinase</keyword>
<sequence length="225" mass="24114">MSIMRYFRQFSHNVTLLGGGAVNPATLSHCLSLAPELVAADGGADQALEMGHVPVVVAGDMDSVSDRARKVIGADRFVDTPDQNRTDFHKTLDLIDAPVVLGVGFMGKRLDHELACYNTLVRLPEKRVILVGEVDICFHLSAPLTMSLPIGTRFSLFPMAKVKVSGTGLVWPVEDLEMSPWGMIGTSNETNATKVTVEADGPGLLVILPRAQLTDAIAVLTPPKA</sequence>
<keyword evidence="1" id="KW-0808">Transferase</keyword>
<evidence type="ECO:0000256" key="5">
    <source>
        <dbReference type="NCBIfam" id="TIGR01378"/>
    </source>
</evidence>
<protein>
    <recommendedName>
        <fullName evidence="5">Thiamine diphosphokinase</fullName>
        <ecNumber evidence="5">2.7.6.2</ecNumber>
    </recommendedName>
</protein>
<dbReference type="GO" id="GO:0030975">
    <property type="term" value="F:thiamine binding"/>
    <property type="evidence" value="ECO:0007669"/>
    <property type="project" value="InterPro"/>
</dbReference>
<dbReference type="Pfam" id="PF04263">
    <property type="entry name" value="TPK_catalytic"/>
    <property type="match status" value="1"/>
</dbReference>
<feature type="domain" description="Thiamin pyrophosphokinase thiamin-binding" evidence="7">
    <location>
        <begin position="152"/>
        <end position="201"/>
    </location>
</feature>
<reference evidence="8 9" key="1">
    <citation type="submission" date="2016-10" db="EMBL/GenBank/DDBJ databases">
        <authorList>
            <person name="de Groot N.N."/>
        </authorList>
    </citation>
    <scope>NUCLEOTIDE SEQUENCE [LARGE SCALE GENOMIC DNA]</scope>
    <source>
        <strain evidence="8 9">DSM 29439</strain>
    </source>
</reference>
<evidence type="ECO:0000313" key="8">
    <source>
        <dbReference type="EMBL" id="SEW08744.1"/>
    </source>
</evidence>
<dbReference type="GO" id="GO:0006772">
    <property type="term" value="P:thiamine metabolic process"/>
    <property type="evidence" value="ECO:0007669"/>
    <property type="project" value="UniProtKB-UniRule"/>
</dbReference>
<dbReference type="GO" id="GO:0005524">
    <property type="term" value="F:ATP binding"/>
    <property type="evidence" value="ECO:0007669"/>
    <property type="project" value="UniProtKB-KW"/>
</dbReference>
<evidence type="ECO:0000256" key="1">
    <source>
        <dbReference type="ARBA" id="ARBA00022679"/>
    </source>
</evidence>
<dbReference type="SUPFAM" id="SSF63862">
    <property type="entry name" value="Thiamin pyrophosphokinase, substrate-binding domain"/>
    <property type="match status" value="1"/>
</dbReference>
<dbReference type="InterPro" id="IPR036759">
    <property type="entry name" value="TPK_catalytic_sf"/>
</dbReference>
<dbReference type="AlphaFoldDB" id="A0A1I0P3A8"/>
<dbReference type="Proteomes" id="UP000199650">
    <property type="component" value="Unassembled WGS sequence"/>
</dbReference>
<evidence type="ECO:0000259" key="6">
    <source>
        <dbReference type="Pfam" id="PF04263"/>
    </source>
</evidence>
<dbReference type="STRING" id="1173584.SAMN05444851_1317"/>
<feature type="domain" description="Thiamin pyrophosphokinase catalytic" evidence="6">
    <location>
        <begin position="31"/>
        <end position="126"/>
    </location>
</feature>